<name>A0A7W8FG82_9BACT</name>
<dbReference type="InterPro" id="IPR009057">
    <property type="entry name" value="Homeodomain-like_sf"/>
</dbReference>
<dbReference type="SUPFAM" id="SSF48498">
    <property type="entry name" value="Tetracyclin repressor-like, C-terminal domain"/>
    <property type="match status" value="1"/>
</dbReference>
<sequence length="242" mass="26778">MLIKQKHWLEQGNAFHDHYKKCRDAMSNAVKNDGNAPVAAMPPEQLHPVAEQGKQGRNAAQTRQRILVAARCLFAKNNYESVGTREIAAKAGVNATLINRYFGSKKKLFAAVVNSLTELAKAPGSSIRDTLDQALDSIVLAKEHNIWIDEFRIILFSALNPEVADIISDFFEQKRQTFRERLGGPSMGAKADVAYSLLTGSAVILTLLRSKKYSKKDREDFRHGLGLVLDQLLAPEALAPAH</sequence>
<evidence type="ECO:0000256" key="3">
    <source>
        <dbReference type="ARBA" id="ARBA00023163"/>
    </source>
</evidence>
<dbReference type="Gene3D" id="1.10.357.10">
    <property type="entry name" value="Tetracycline Repressor, domain 2"/>
    <property type="match status" value="1"/>
</dbReference>
<proteinExistence type="predicted"/>
<evidence type="ECO:0000313" key="6">
    <source>
        <dbReference type="EMBL" id="MBB5144708.1"/>
    </source>
</evidence>
<evidence type="ECO:0000313" key="7">
    <source>
        <dbReference type="Proteomes" id="UP000539075"/>
    </source>
</evidence>
<keyword evidence="2 4" id="KW-0238">DNA-binding</keyword>
<dbReference type="AlphaFoldDB" id="A0A7W8FG82"/>
<dbReference type="SUPFAM" id="SSF46689">
    <property type="entry name" value="Homeodomain-like"/>
    <property type="match status" value="1"/>
</dbReference>
<dbReference type="PROSITE" id="PS50977">
    <property type="entry name" value="HTH_TETR_2"/>
    <property type="match status" value="1"/>
</dbReference>
<dbReference type="PRINTS" id="PR00455">
    <property type="entry name" value="HTHTETR"/>
</dbReference>
<evidence type="ECO:0000259" key="5">
    <source>
        <dbReference type="PROSITE" id="PS50977"/>
    </source>
</evidence>
<dbReference type="EMBL" id="JACHGO010000011">
    <property type="protein sequence ID" value="MBB5144708.1"/>
    <property type="molecule type" value="Genomic_DNA"/>
</dbReference>
<accession>A0A7W8FG82</accession>
<dbReference type="PANTHER" id="PTHR30055:SF234">
    <property type="entry name" value="HTH-TYPE TRANSCRIPTIONAL REGULATOR BETI"/>
    <property type="match status" value="1"/>
</dbReference>
<dbReference type="InterPro" id="IPR041678">
    <property type="entry name" value="TetR_C_16"/>
</dbReference>
<gene>
    <name evidence="6" type="ORF">HNQ38_002826</name>
</gene>
<keyword evidence="1" id="KW-0805">Transcription regulation</keyword>
<keyword evidence="3" id="KW-0804">Transcription</keyword>
<reference evidence="6 7" key="1">
    <citation type="submission" date="2020-08" db="EMBL/GenBank/DDBJ databases">
        <title>Genomic Encyclopedia of Type Strains, Phase IV (KMG-IV): sequencing the most valuable type-strain genomes for metagenomic binning, comparative biology and taxonomic classification.</title>
        <authorList>
            <person name="Goeker M."/>
        </authorList>
    </citation>
    <scope>NUCLEOTIDE SEQUENCE [LARGE SCALE GENOMIC DNA]</scope>
    <source>
        <strain evidence="6 7">DSM 11275</strain>
    </source>
</reference>
<comment type="caution">
    <text evidence="6">The sequence shown here is derived from an EMBL/GenBank/DDBJ whole genome shotgun (WGS) entry which is preliminary data.</text>
</comment>
<dbReference type="GO" id="GO:0003700">
    <property type="term" value="F:DNA-binding transcription factor activity"/>
    <property type="evidence" value="ECO:0007669"/>
    <property type="project" value="TreeGrafter"/>
</dbReference>
<dbReference type="RefSeq" id="WP_183722261.1">
    <property type="nucleotide sequence ID" value="NZ_JACHGO010000011.1"/>
</dbReference>
<feature type="domain" description="HTH tetR-type" evidence="5">
    <location>
        <begin position="60"/>
        <end position="120"/>
    </location>
</feature>
<evidence type="ECO:0000256" key="4">
    <source>
        <dbReference type="PROSITE-ProRule" id="PRU00335"/>
    </source>
</evidence>
<dbReference type="InterPro" id="IPR001647">
    <property type="entry name" value="HTH_TetR"/>
</dbReference>
<evidence type="ECO:0000256" key="1">
    <source>
        <dbReference type="ARBA" id="ARBA00023015"/>
    </source>
</evidence>
<dbReference type="Proteomes" id="UP000539075">
    <property type="component" value="Unassembled WGS sequence"/>
</dbReference>
<dbReference type="PANTHER" id="PTHR30055">
    <property type="entry name" value="HTH-TYPE TRANSCRIPTIONAL REGULATOR RUTR"/>
    <property type="match status" value="1"/>
</dbReference>
<protein>
    <submittedName>
        <fullName evidence="6">AcrR family transcriptional regulator</fullName>
    </submittedName>
</protein>
<keyword evidence="7" id="KW-1185">Reference proteome</keyword>
<evidence type="ECO:0000256" key="2">
    <source>
        <dbReference type="ARBA" id="ARBA00023125"/>
    </source>
</evidence>
<feature type="DNA-binding region" description="H-T-H motif" evidence="4">
    <location>
        <begin position="83"/>
        <end position="102"/>
    </location>
</feature>
<dbReference type="InterPro" id="IPR036271">
    <property type="entry name" value="Tet_transcr_reg_TetR-rel_C_sf"/>
</dbReference>
<dbReference type="InterPro" id="IPR050109">
    <property type="entry name" value="HTH-type_TetR-like_transc_reg"/>
</dbReference>
<organism evidence="6 7">
    <name type="scientific">Desulfovibrio intestinalis</name>
    <dbReference type="NCBI Taxonomy" id="58621"/>
    <lineage>
        <taxon>Bacteria</taxon>
        <taxon>Pseudomonadati</taxon>
        <taxon>Thermodesulfobacteriota</taxon>
        <taxon>Desulfovibrionia</taxon>
        <taxon>Desulfovibrionales</taxon>
        <taxon>Desulfovibrionaceae</taxon>
        <taxon>Desulfovibrio</taxon>
    </lineage>
</organism>
<dbReference type="GO" id="GO:0000976">
    <property type="term" value="F:transcription cis-regulatory region binding"/>
    <property type="evidence" value="ECO:0007669"/>
    <property type="project" value="TreeGrafter"/>
</dbReference>
<dbReference type="Pfam" id="PF17920">
    <property type="entry name" value="TetR_C_16"/>
    <property type="match status" value="1"/>
</dbReference>
<dbReference type="Pfam" id="PF00440">
    <property type="entry name" value="TetR_N"/>
    <property type="match status" value="1"/>
</dbReference>